<evidence type="ECO:0000256" key="2">
    <source>
        <dbReference type="SAM" id="MobiDB-lite"/>
    </source>
</evidence>
<name>A0A438I0Y4_VITVI</name>
<comment type="caution">
    <text evidence="5">The sequence shown here is derived from an EMBL/GenBank/DDBJ whole genome shotgun (WGS) entry which is preliminary data.</text>
</comment>
<dbReference type="PROSITE" id="PS50118">
    <property type="entry name" value="HMG_BOX_2"/>
    <property type="match status" value="1"/>
</dbReference>
<dbReference type="GO" id="GO:0005634">
    <property type="term" value="C:nucleus"/>
    <property type="evidence" value="ECO:0007669"/>
    <property type="project" value="UniProtKB-UniRule"/>
</dbReference>
<keyword evidence="1" id="KW-0238">DNA-binding</keyword>
<organism evidence="5 6">
    <name type="scientific">Vitis vinifera</name>
    <name type="common">Grape</name>
    <dbReference type="NCBI Taxonomy" id="29760"/>
    <lineage>
        <taxon>Eukaryota</taxon>
        <taxon>Viridiplantae</taxon>
        <taxon>Streptophyta</taxon>
        <taxon>Embryophyta</taxon>
        <taxon>Tracheophyta</taxon>
        <taxon>Spermatophyta</taxon>
        <taxon>Magnoliopsida</taxon>
        <taxon>eudicotyledons</taxon>
        <taxon>Gunneridae</taxon>
        <taxon>Pentapetalae</taxon>
        <taxon>rosids</taxon>
        <taxon>Vitales</taxon>
        <taxon>Vitaceae</taxon>
        <taxon>Viteae</taxon>
        <taxon>Vitis</taxon>
    </lineage>
</organism>
<dbReference type="Gene3D" id="1.10.150.60">
    <property type="entry name" value="ARID DNA-binding domain"/>
    <property type="match status" value="1"/>
</dbReference>
<feature type="region of interest" description="Disordered" evidence="2">
    <location>
        <begin position="358"/>
        <end position="388"/>
    </location>
</feature>
<dbReference type="CDD" id="cd22009">
    <property type="entry name" value="HMG-box_AtHMGB9-like"/>
    <property type="match status" value="1"/>
</dbReference>
<protein>
    <submittedName>
        <fullName evidence="5">High mobility group B protein 15</fullName>
    </submittedName>
</protein>
<dbReference type="InterPro" id="IPR009071">
    <property type="entry name" value="HMG_box_dom"/>
</dbReference>
<dbReference type="AlphaFoldDB" id="A0A438I0Y4"/>
<dbReference type="GO" id="GO:0003677">
    <property type="term" value="F:DNA binding"/>
    <property type="evidence" value="ECO:0007669"/>
    <property type="project" value="UniProtKB-UniRule"/>
</dbReference>
<dbReference type="PANTHER" id="PTHR46691:SF3">
    <property type="entry name" value="HIGH MOBILITY GROUP B PROTEIN 15"/>
    <property type="match status" value="1"/>
</dbReference>
<dbReference type="EMBL" id="QGNW01000155">
    <property type="protein sequence ID" value="RVW90376.1"/>
    <property type="molecule type" value="Genomic_DNA"/>
</dbReference>
<gene>
    <name evidence="5" type="primary">HMGB15</name>
    <name evidence="5" type="ORF">CK203_045707</name>
</gene>
<dbReference type="SUPFAM" id="SSF47095">
    <property type="entry name" value="HMG-box"/>
    <property type="match status" value="1"/>
</dbReference>
<feature type="compositionally biased region" description="Basic and acidic residues" evidence="2">
    <location>
        <begin position="364"/>
        <end position="374"/>
    </location>
</feature>
<feature type="compositionally biased region" description="Polar residues" evidence="2">
    <location>
        <begin position="118"/>
        <end position="128"/>
    </location>
</feature>
<feature type="domain" description="ARID" evidence="4">
    <location>
        <begin position="1"/>
        <end position="83"/>
    </location>
</feature>
<dbReference type="PROSITE" id="PS51011">
    <property type="entry name" value="ARID"/>
    <property type="match status" value="1"/>
</dbReference>
<dbReference type="Proteomes" id="UP000288805">
    <property type="component" value="Unassembled WGS sequence"/>
</dbReference>
<feature type="domain" description="HMG box" evidence="3">
    <location>
        <begin position="196"/>
        <end position="263"/>
    </location>
</feature>
<sequence>MHASAMPCCERSTPFWSVTFSSMPQGTVGAVLGGSIWSSGIIRERRWKEVTAVFSFPSTATNASFVLRKYYVSLLHHYEQIYFFKAQGWAPISADASQSPSITPVPSHGLAEPVLPSPESQPAGIQQQRISSADIFPGASPASSTASPVIGVIDGKFESGYLVTVTIGTEKLKAPTVHRRRRRKKSEIKKRDPAHPKPNRSGYNFFFAEQHARLKPLHPGKDREISRMIGELWTKLKENEKAVYQEKAVKDKERYRVEMEDYRERLKMGQIISDAVPIQQRLPHADVDMVEAEAKTEMEGGESPQTPENESSSGKTDSDDDDKTAEKEFDMETYPGVGVGVEGGECSNVVVVGMETSVEEETYESGKRVEKVGVESEESLENAMEKEK</sequence>
<dbReference type="SMART" id="SM00398">
    <property type="entry name" value="HMG"/>
    <property type="match status" value="1"/>
</dbReference>
<evidence type="ECO:0000259" key="3">
    <source>
        <dbReference type="PROSITE" id="PS50118"/>
    </source>
</evidence>
<evidence type="ECO:0000313" key="5">
    <source>
        <dbReference type="EMBL" id="RVW90376.1"/>
    </source>
</evidence>
<dbReference type="InterPro" id="IPR001606">
    <property type="entry name" value="ARID_dom"/>
</dbReference>
<feature type="region of interest" description="Disordered" evidence="2">
    <location>
        <begin position="293"/>
        <end position="343"/>
    </location>
</feature>
<feature type="region of interest" description="Disordered" evidence="2">
    <location>
        <begin position="175"/>
        <end position="202"/>
    </location>
</feature>
<accession>A0A438I0Y4</accession>
<feature type="DNA-binding region" description="HMG box" evidence="1">
    <location>
        <begin position="196"/>
        <end position="263"/>
    </location>
</feature>
<dbReference type="SUPFAM" id="SSF46774">
    <property type="entry name" value="ARID-like"/>
    <property type="match status" value="1"/>
</dbReference>
<dbReference type="Gene3D" id="1.10.30.10">
    <property type="entry name" value="High mobility group box domain"/>
    <property type="match status" value="1"/>
</dbReference>
<evidence type="ECO:0000259" key="4">
    <source>
        <dbReference type="PROSITE" id="PS51011"/>
    </source>
</evidence>
<proteinExistence type="predicted"/>
<dbReference type="InterPro" id="IPR036431">
    <property type="entry name" value="ARID_dom_sf"/>
</dbReference>
<reference evidence="5 6" key="1">
    <citation type="journal article" date="2018" name="PLoS Genet.">
        <title>Population sequencing reveals clonal diversity and ancestral inbreeding in the grapevine cultivar Chardonnay.</title>
        <authorList>
            <person name="Roach M.J."/>
            <person name="Johnson D.L."/>
            <person name="Bohlmann J."/>
            <person name="van Vuuren H.J."/>
            <person name="Jones S.J."/>
            <person name="Pretorius I.S."/>
            <person name="Schmidt S.A."/>
            <person name="Borneman A.R."/>
        </authorList>
    </citation>
    <scope>NUCLEOTIDE SEQUENCE [LARGE SCALE GENOMIC DNA]</scope>
    <source>
        <strain evidence="6">cv. Chardonnay</strain>
        <tissue evidence="5">Leaf</tissue>
    </source>
</reference>
<evidence type="ECO:0000313" key="6">
    <source>
        <dbReference type="Proteomes" id="UP000288805"/>
    </source>
</evidence>
<dbReference type="FunFam" id="1.10.30.10:FF:000055">
    <property type="entry name" value="High mobility group B protein 15"/>
    <property type="match status" value="1"/>
</dbReference>
<dbReference type="PANTHER" id="PTHR46691">
    <property type="entry name" value="HIGH MOBILITY GROUP B PROTEIN 9"/>
    <property type="match status" value="1"/>
</dbReference>
<dbReference type="Pfam" id="PF00505">
    <property type="entry name" value="HMG_box"/>
    <property type="match status" value="1"/>
</dbReference>
<dbReference type="InterPro" id="IPR036910">
    <property type="entry name" value="HMG_box_dom_sf"/>
</dbReference>
<feature type="compositionally biased region" description="Basic residues" evidence="2">
    <location>
        <begin position="176"/>
        <end position="188"/>
    </location>
</feature>
<keyword evidence="1" id="KW-0539">Nucleus</keyword>
<evidence type="ECO:0000256" key="1">
    <source>
        <dbReference type="PROSITE-ProRule" id="PRU00267"/>
    </source>
</evidence>
<feature type="region of interest" description="Disordered" evidence="2">
    <location>
        <begin position="101"/>
        <end position="128"/>
    </location>
</feature>